<dbReference type="InterPro" id="IPR005279">
    <property type="entry name" value="Dipep/tripep_permease"/>
</dbReference>
<dbReference type="GO" id="GO:1904680">
    <property type="term" value="F:peptide transmembrane transporter activity"/>
    <property type="evidence" value="ECO:0007669"/>
    <property type="project" value="InterPro"/>
</dbReference>
<evidence type="ECO:0000256" key="5">
    <source>
        <dbReference type="ARBA" id="ARBA00022692"/>
    </source>
</evidence>
<proteinExistence type="inferred from homology"/>
<dbReference type="InterPro" id="IPR036259">
    <property type="entry name" value="MFS_trans_sf"/>
</dbReference>
<feature type="transmembrane region" description="Helical" evidence="8">
    <location>
        <begin position="102"/>
        <end position="129"/>
    </location>
</feature>
<dbReference type="AlphaFoldDB" id="A0A6M0R8J3"/>
<dbReference type="OrthoDB" id="9772725at2"/>
<accession>A0A6M0R8J3</accession>
<keyword evidence="4" id="KW-1003">Cell membrane</keyword>
<evidence type="ECO:0000256" key="3">
    <source>
        <dbReference type="ARBA" id="ARBA00022448"/>
    </source>
</evidence>
<dbReference type="PROSITE" id="PS50850">
    <property type="entry name" value="MFS"/>
    <property type="match status" value="1"/>
</dbReference>
<reference evidence="10 11" key="1">
    <citation type="submission" date="2019-04" db="EMBL/GenBank/DDBJ databases">
        <title>Genome sequencing of Clostridium botulinum Groups I-IV and Clostridium butyricum.</title>
        <authorList>
            <person name="Brunt J."/>
            <person name="Van Vliet A.H.M."/>
            <person name="Stringer S.C."/>
            <person name="Carter A.T."/>
            <person name="Peck M.W."/>
        </authorList>
    </citation>
    <scope>NUCLEOTIDE SEQUENCE [LARGE SCALE GENOMIC DNA]</scope>
    <source>
        <strain evidence="10 11">IFR 18/094</strain>
    </source>
</reference>
<feature type="domain" description="Major facilitator superfamily (MFS) profile" evidence="9">
    <location>
        <begin position="1"/>
        <end position="218"/>
    </location>
</feature>
<keyword evidence="11" id="KW-1185">Reference proteome</keyword>
<evidence type="ECO:0000256" key="7">
    <source>
        <dbReference type="ARBA" id="ARBA00023136"/>
    </source>
</evidence>
<dbReference type="GO" id="GO:0005886">
    <property type="term" value="C:plasma membrane"/>
    <property type="evidence" value="ECO:0007669"/>
    <property type="project" value="UniProtKB-SubCell"/>
</dbReference>
<dbReference type="SUPFAM" id="SSF103473">
    <property type="entry name" value="MFS general substrate transporter"/>
    <property type="match status" value="1"/>
</dbReference>
<evidence type="ECO:0000256" key="2">
    <source>
        <dbReference type="ARBA" id="ARBA00005982"/>
    </source>
</evidence>
<feature type="transmembrane region" description="Helical" evidence="8">
    <location>
        <begin position="194"/>
        <end position="214"/>
    </location>
</feature>
<feature type="transmembrane region" description="Helical" evidence="8">
    <location>
        <begin position="295"/>
        <end position="315"/>
    </location>
</feature>
<name>A0A6M0R8J3_9CLOT</name>
<dbReference type="RefSeq" id="WP_050607796.1">
    <property type="nucleotide sequence ID" value="NZ_CABKUB010000006.1"/>
</dbReference>
<dbReference type="InterPro" id="IPR050171">
    <property type="entry name" value="MFS_Transporters"/>
</dbReference>
<feature type="transmembrane region" description="Helical" evidence="8">
    <location>
        <begin position="150"/>
        <end position="174"/>
    </location>
</feature>
<comment type="caution">
    <text evidence="10">The sequence shown here is derived from an EMBL/GenBank/DDBJ whole genome shotgun (WGS) entry which is preliminary data.</text>
</comment>
<evidence type="ECO:0000313" key="11">
    <source>
        <dbReference type="Proteomes" id="UP000473885"/>
    </source>
</evidence>
<dbReference type="Proteomes" id="UP000473885">
    <property type="component" value="Unassembled WGS sequence"/>
</dbReference>
<keyword evidence="7 8" id="KW-0472">Membrane</keyword>
<organism evidence="10 11">
    <name type="scientific">Clostridium niameyense</name>
    <dbReference type="NCBI Taxonomy" id="1622073"/>
    <lineage>
        <taxon>Bacteria</taxon>
        <taxon>Bacillati</taxon>
        <taxon>Bacillota</taxon>
        <taxon>Clostridia</taxon>
        <taxon>Eubacteriales</taxon>
        <taxon>Clostridiaceae</taxon>
        <taxon>Clostridium</taxon>
    </lineage>
</organism>
<dbReference type="PANTHER" id="PTHR23517">
    <property type="entry name" value="RESISTANCE PROTEIN MDTM, PUTATIVE-RELATED-RELATED"/>
    <property type="match status" value="1"/>
</dbReference>
<feature type="transmembrane region" description="Helical" evidence="8">
    <location>
        <begin position="31"/>
        <end position="49"/>
    </location>
</feature>
<comment type="similarity">
    <text evidence="2">Belongs to the major facilitator superfamily. Proton-dependent oligopeptide transporter (POT/PTR) (TC 2.A.17) family.</text>
</comment>
<dbReference type="EMBL" id="SXDP01000002">
    <property type="protein sequence ID" value="NEZ46573.1"/>
    <property type="molecule type" value="Genomic_DNA"/>
</dbReference>
<keyword evidence="5 8" id="KW-0812">Transmembrane</keyword>
<feature type="transmembrane region" description="Helical" evidence="8">
    <location>
        <begin position="61"/>
        <end position="82"/>
    </location>
</feature>
<feature type="transmembrane region" description="Helical" evidence="8">
    <location>
        <begin position="252"/>
        <end position="269"/>
    </location>
</feature>
<evidence type="ECO:0000256" key="8">
    <source>
        <dbReference type="SAM" id="Phobius"/>
    </source>
</evidence>
<dbReference type="InterPro" id="IPR020846">
    <property type="entry name" value="MFS_dom"/>
</dbReference>
<dbReference type="PANTHER" id="PTHR23517:SF15">
    <property type="entry name" value="PROTON-DEPENDENT OLIGOPEPTIDE FAMILY TRANSPORT PROTEIN"/>
    <property type="match status" value="1"/>
</dbReference>
<dbReference type="GO" id="GO:0015833">
    <property type="term" value="P:peptide transport"/>
    <property type="evidence" value="ECO:0007669"/>
    <property type="project" value="InterPro"/>
</dbReference>
<sequence>MSTKASVAPGKSQKHPKALYGLGLTFTFERFAYYGGKPMLVLFLTYAVAKGGIGISKTEATIIAANLGAFTYLAPIFGGIIADRWLGPRYCVLLGTILMSMGWAFGYFATSAAWINALIIVVSIGTGFFKGNLNTLVGELYEKDDPRKDMAYSIVYSFVNAGAFVGSIIMGYMFTSLLAIKDSSGNIVSYAFRQCYLLAAVVCLVSGIVFLFTCKDLGDLGKKPNIVSLGIDTKSNNKDKNRPLTKQERNQVIVILILSLFSIFFWLFYNQSEASILLYVDKYTNFNVGGFKVPVTWTTTSFNGLLCVVLAPAIAKLWMKIAKKRKEGDFTMTQKIALGYILLAVAFLVMVGAEIARGGDTGPHSSIIWILLFSFFQTVGEMCFSPLGTSVVSRTAPPKYLSLLMGVWSFATFISQKASGYVEGIIAKLGTMEVFVTIPIILLIGAGILFACNKKITALTEPENN</sequence>
<evidence type="ECO:0000313" key="10">
    <source>
        <dbReference type="EMBL" id="NEZ46573.1"/>
    </source>
</evidence>
<feature type="transmembrane region" description="Helical" evidence="8">
    <location>
        <begin position="400"/>
        <end position="422"/>
    </location>
</feature>
<feature type="transmembrane region" description="Helical" evidence="8">
    <location>
        <begin position="434"/>
        <end position="452"/>
    </location>
</feature>
<keyword evidence="3" id="KW-0813">Transport</keyword>
<dbReference type="InterPro" id="IPR000109">
    <property type="entry name" value="POT_fam"/>
</dbReference>
<feature type="transmembrane region" description="Helical" evidence="8">
    <location>
        <begin position="367"/>
        <end position="388"/>
    </location>
</feature>
<dbReference type="Gene3D" id="1.20.1250.20">
    <property type="entry name" value="MFS general substrate transporter like domains"/>
    <property type="match status" value="2"/>
</dbReference>
<evidence type="ECO:0000256" key="1">
    <source>
        <dbReference type="ARBA" id="ARBA00004651"/>
    </source>
</evidence>
<feature type="transmembrane region" description="Helical" evidence="8">
    <location>
        <begin position="336"/>
        <end position="355"/>
    </location>
</feature>
<dbReference type="CDD" id="cd17346">
    <property type="entry name" value="MFS_DtpA_like"/>
    <property type="match status" value="1"/>
</dbReference>
<gene>
    <name evidence="10" type="ORF">FDF74_05000</name>
</gene>
<protein>
    <submittedName>
        <fullName evidence="10">Peptide MFS transporter</fullName>
    </submittedName>
</protein>
<evidence type="ECO:0000256" key="4">
    <source>
        <dbReference type="ARBA" id="ARBA00022475"/>
    </source>
</evidence>
<dbReference type="Pfam" id="PF00854">
    <property type="entry name" value="PTR2"/>
    <property type="match status" value="2"/>
</dbReference>
<evidence type="ECO:0000259" key="9">
    <source>
        <dbReference type="PROSITE" id="PS50850"/>
    </source>
</evidence>
<evidence type="ECO:0000256" key="6">
    <source>
        <dbReference type="ARBA" id="ARBA00022989"/>
    </source>
</evidence>
<comment type="subcellular location">
    <subcellularLocation>
        <location evidence="1">Cell membrane</location>
        <topology evidence="1">Multi-pass membrane protein</topology>
    </subcellularLocation>
</comment>
<keyword evidence="6 8" id="KW-1133">Transmembrane helix</keyword>